<dbReference type="AlphaFoldDB" id="A0A2M9A7J3"/>
<dbReference type="GO" id="GO:0044027">
    <property type="term" value="P:negative regulation of gene expression via chromosomal CpG island methylation"/>
    <property type="evidence" value="ECO:0007669"/>
    <property type="project" value="TreeGrafter"/>
</dbReference>
<gene>
    <name evidence="8" type="ORF">BGX16_1679</name>
</gene>
<keyword evidence="9" id="KW-1185">Reference proteome</keyword>
<dbReference type="GO" id="GO:0003677">
    <property type="term" value="F:DNA binding"/>
    <property type="evidence" value="ECO:0007669"/>
    <property type="project" value="TreeGrafter"/>
</dbReference>
<protein>
    <recommendedName>
        <fullName evidence="1">DNA (cytosine-5-)-methyltransferase</fullName>
        <ecNumber evidence="1">2.1.1.37</ecNumber>
    </recommendedName>
</protein>
<keyword evidence="2 7" id="KW-0489">Methyltransferase</keyword>
<evidence type="ECO:0000256" key="2">
    <source>
        <dbReference type="ARBA" id="ARBA00022603"/>
    </source>
</evidence>
<accession>A0A2M9A7J3</accession>
<name>A0A2M9A7J3_9BACT</name>
<dbReference type="PANTHER" id="PTHR10629:SF52">
    <property type="entry name" value="DNA (CYTOSINE-5)-METHYLTRANSFERASE 1"/>
    <property type="match status" value="1"/>
</dbReference>
<dbReference type="Gene3D" id="3.90.120.10">
    <property type="entry name" value="DNA Methylase, subunit A, domain 2"/>
    <property type="match status" value="1"/>
</dbReference>
<sequence length="394" mass="45274">MTFGFYYKKKGFSFVRNNQNHFLFANEFDKNAAQAFSDNYPDIHMVNRDVRELNSEEILQLIGDNLVDLIIGGPPCQSYSTAGKRLYDEKAQMFKEYLRIIKVTRPKMFLFENVRGILSMREIFYKKDENGNILYEKIKKKSRTVNQPIVDHYGDLIINKIKKHFSKVDKDLKYKISCKTLNASAFGVPENRERVFIVGVRSDIEQDWVYPEPLDATPISVSQAISDLPLLNEGENIQNYTQNPCNDYQRLMRGSNNTLTQHYCGIYGEKIRTVIENVAQGQGKNDFNKLVDEGKIDEKYRLTSGYGNTYGRLIESSPSPTITNNLSTPSSLRCIHYNQNRALSPREGARIQSFPDWFKFFGGKDDVTMQIGNAVPPLLALEMSKQIEKFLKGI</sequence>
<dbReference type="InterPro" id="IPR001525">
    <property type="entry name" value="C5_MeTfrase"/>
</dbReference>
<evidence type="ECO:0000256" key="4">
    <source>
        <dbReference type="ARBA" id="ARBA00022691"/>
    </source>
</evidence>
<dbReference type="EMBL" id="PGEX01000001">
    <property type="protein sequence ID" value="PJJ41690.1"/>
    <property type="molecule type" value="Genomic_DNA"/>
</dbReference>
<keyword evidence="4 7" id="KW-0949">S-adenosyl-L-methionine</keyword>
<dbReference type="PROSITE" id="PS00094">
    <property type="entry name" value="C5_MTASE_1"/>
    <property type="match status" value="1"/>
</dbReference>
<dbReference type="InterPro" id="IPR050390">
    <property type="entry name" value="C5-Methyltransferase"/>
</dbReference>
<dbReference type="InterPro" id="IPR029063">
    <property type="entry name" value="SAM-dependent_MTases_sf"/>
</dbReference>
<dbReference type="GO" id="GO:0003886">
    <property type="term" value="F:DNA (cytosine-5-)-methyltransferase activity"/>
    <property type="evidence" value="ECO:0007669"/>
    <property type="project" value="UniProtKB-EC"/>
</dbReference>
<dbReference type="EC" id="2.1.1.37" evidence="1"/>
<comment type="similarity">
    <text evidence="7">Belongs to the class I-like SAM-binding methyltransferase superfamily. C5-methyltransferase family.</text>
</comment>
<proteinExistence type="inferred from homology"/>
<dbReference type="GO" id="GO:0009307">
    <property type="term" value="P:DNA restriction-modification system"/>
    <property type="evidence" value="ECO:0007669"/>
    <property type="project" value="UniProtKB-KW"/>
</dbReference>
<dbReference type="Gene3D" id="3.40.50.150">
    <property type="entry name" value="Vaccinia Virus protein VP39"/>
    <property type="match status" value="1"/>
</dbReference>
<evidence type="ECO:0000256" key="7">
    <source>
        <dbReference type="PROSITE-ProRule" id="PRU01016"/>
    </source>
</evidence>
<comment type="caution">
    <text evidence="8">The sequence shown here is derived from an EMBL/GenBank/DDBJ whole genome shotgun (WGS) entry which is preliminary data.</text>
</comment>
<dbReference type="Pfam" id="PF00145">
    <property type="entry name" value="DNA_methylase"/>
    <property type="match status" value="2"/>
</dbReference>
<dbReference type="PANTHER" id="PTHR10629">
    <property type="entry name" value="CYTOSINE-SPECIFIC METHYLTRANSFERASE"/>
    <property type="match status" value="1"/>
</dbReference>
<dbReference type="GO" id="GO:0032259">
    <property type="term" value="P:methylation"/>
    <property type="evidence" value="ECO:0007669"/>
    <property type="project" value="UniProtKB-KW"/>
</dbReference>
<dbReference type="SUPFAM" id="SSF53335">
    <property type="entry name" value="S-adenosyl-L-methionine-dependent methyltransferases"/>
    <property type="match status" value="1"/>
</dbReference>
<dbReference type="Proteomes" id="UP000231134">
    <property type="component" value="Unassembled WGS sequence"/>
</dbReference>
<dbReference type="InterPro" id="IPR018117">
    <property type="entry name" value="C5_DNA_meth_AS"/>
</dbReference>
<evidence type="ECO:0000256" key="6">
    <source>
        <dbReference type="ARBA" id="ARBA00047422"/>
    </source>
</evidence>
<comment type="catalytic activity">
    <reaction evidence="6">
        <text>a 2'-deoxycytidine in DNA + S-adenosyl-L-methionine = a 5-methyl-2'-deoxycytidine in DNA + S-adenosyl-L-homocysteine + H(+)</text>
        <dbReference type="Rhea" id="RHEA:13681"/>
        <dbReference type="Rhea" id="RHEA-COMP:11369"/>
        <dbReference type="Rhea" id="RHEA-COMP:11370"/>
        <dbReference type="ChEBI" id="CHEBI:15378"/>
        <dbReference type="ChEBI" id="CHEBI:57856"/>
        <dbReference type="ChEBI" id="CHEBI:59789"/>
        <dbReference type="ChEBI" id="CHEBI:85452"/>
        <dbReference type="ChEBI" id="CHEBI:85454"/>
        <dbReference type="EC" id="2.1.1.37"/>
    </reaction>
</comment>
<keyword evidence="5" id="KW-0680">Restriction system</keyword>
<evidence type="ECO:0000256" key="3">
    <source>
        <dbReference type="ARBA" id="ARBA00022679"/>
    </source>
</evidence>
<organism evidence="8 9">
    <name type="scientific">Hallerella succinigenes</name>
    <dbReference type="NCBI Taxonomy" id="1896222"/>
    <lineage>
        <taxon>Bacteria</taxon>
        <taxon>Pseudomonadati</taxon>
        <taxon>Fibrobacterota</taxon>
        <taxon>Fibrobacteria</taxon>
        <taxon>Fibrobacterales</taxon>
        <taxon>Fibrobacteraceae</taxon>
        <taxon>Hallerella</taxon>
    </lineage>
</organism>
<dbReference type="PROSITE" id="PS51679">
    <property type="entry name" value="SAM_MT_C5"/>
    <property type="match status" value="1"/>
</dbReference>
<evidence type="ECO:0000313" key="9">
    <source>
        <dbReference type="Proteomes" id="UP000231134"/>
    </source>
</evidence>
<reference evidence="8 9" key="1">
    <citation type="submission" date="2017-11" db="EMBL/GenBank/DDBJ databases">
        <title>Animal gut microbial communities from fecal samples from Wisconsin, USA.</title>
        <authorList>
            <person name="Neumann A."/>
        </authorList>
    </citation>
    <scope>NUCLEOTIDE SEQUENCE [LARGE SCALE GENOMIC DNA]</scope>
    <source>
        <strain evidence="8 9">UWS3</strain>
    </source>
</reference>
<evidence type="ECO:0000256" key="5">
    <source>
        <dbReference type="ARBA" id="ARBA00022747"/>
    </source>
</evidence>
<keyword evidence="3 7" id="KW-0808">Transferase</keyword>
<evidence type="ECO:0000256" key="1">
    <source>
        <dbReference type="ARBA" id="ARBA00011975"/>
    </source>
</evidence>
<feature type="active site" evidence="7">
    <location>
        <position position="76"/>
    </location>
</feature>
<dbReference type="NCBIfam" id="TIGR00675">
    <property type="entry name" value="dcm"/>
    <property type="match status" value="1"/>
</dbReference>
<evidence type="ECO:0000313" key="8">
    <source>
        <dbReference type="EMBL" id="PJJ41690.1"/>
    </source>
</evidence>